<comment type="caution">
    <text evidence="2">The sequence shown here is derived from an EMBL/GenBank/DDBJ whole genome shotgun (WGS) entry which is preliminary data.</text>
</comment>
<dbReference type="AlphaFoldDB" id="A0AAV7UNS6"/>
<feature type="compositionally biased region" description="Basic and acidic residues" evidence="1">
    <location>
        <begin position="79"/>
        <end position="125"/>
    </location>
</feature>
<feature type="compositionally biased region" description="Basic and acidic residues" evidence="1">
    <location>
        <begin position="166"/>
        <end position="185"/>
    </location>
</feature>
<evidence type="ECO:0000313" key="2">
    <source>
        <dbReference type="EMBL" id="KAJ1189272.1"/>
    </source>
</evidence>
<proteinExistence type="predicted"/>
<sequence>MECKLIYEDDDEELEEGKIQHWLETKAQSLDPKEMVGVAVTGSSRLRLQYKHLDRIGSTPGEHTKATTTRKRIPTRTSGLDRAKEKTEAEEARNTREQSEERSTNRNEQSKEEDDRGEERSKDIGGETPTRMRPLDERTRHVPGGAWLSQIRSCLRLSYFPLWSRNRSERGIAGEGPEERTQESE</sequence>
<dbReference type="Proteomes" id="UP001066276">
    <property type="component" value="Chromosome 3_1"/>
</dbReference>
<keyword evidence="3" id="KW-1185">Reference proteome</keyword>
<dbReference type="EMBL" id="JANPWB010000005">
    <property type="protein sequence ID" value="KAJ1189272.1"/>
    <property type="molecule type" value="Genomic_DNA"/>
</dbReference>
<feature type="region of interest" description="Disordered" evidence="1">
    <location>
        <begin position="52"/>
        <end position="150"/>
    </location>
</feature>
<evidence type="ECO:0000313" key="3">
    <source>
        <dbReference type="Proteomes" id="UP001066276"/>
    </source>
</evidence>
<reference evidence="2" key="1">
    <citation type="journal article" date="2022" name="bioRxiv">
        <title>Sequencing and chromosome-scale assembly of the giantPleurodeles waltlgenome.</title>
        <authorList>
            <person name="Brown T."/>
            <person name="Elewa A."/>
            <person name="Iarovenko S."/>
            <person name="Subramanian E."/>
            <person name="Araus A.J."/>
            <person name="Petzold A."/>
            <person name="Susuki M."/>
            <person name="Suzuki K.-i.T."/>
            <person name="Hayashi T."/>
            <person name="Toyoda A."/>
            <person name="Oliveira C."/>
            <person name="Osipova E."/>
            <person name="Leigh N.D."/>
            <person name="Simon A."/>
            <person name="Yun M.H."/>
        </authorList>
    </citation>
    <scope>NUCLEOTIDE SEQUENCE</scope>
    <source>
        <strain evidence="2">20211129_DDA</strain>
        <tissue evidence="2">Liver</tissue>
    </source>
</reference>
<name>A0AAV7UNS6_PLEWA</name>
<accession>A0AAV7UNS6</accession>
<protein>
    <submittedName>
        <fullName evidence="2">Uncharacterized protein</fullName>
    </submittedName>
</protein>
<organism evidence="2 3">
    <name type="scientific">Pleurodeles waltl</name>
    <name type="common">Iberian ribbed newt</name>
    <dbReference type="NCBI Taxonomy" id="8319"/>
    <lineage>
        <taxon>Eukaryota</taxon>
        <taxon>Metazoa</taxon>
        <taxon>Chordata</taxon>
        <taxon>Craniata</taxon>
        <taxon>Vertebrata</taxon>
        <taxon>Euteleostomi</taxon>
        <taxon>Amphibia</taxon>
        <taxon>Batrachia</taxon>
        <taxon>Caudata</taxon>
        <taxon>Salamandroidea</taxon>
        <taxon>Salamandridae</taxon>
        <taxon>Pleurodelinae</taxon>
        <taxon>Pleurodeles</taxon>
    </lineage>
</organism>
<gene>
    <name evidence="2" type="ORF">NDU88_006021</name>
</gene>
<evidence type="ECO:0000256" key="1">
    <source>
        <dbReference type="SAM" id="MobiDB-lite"/>
    </source>
</evidence>
<feature type="region of interest" description="Disordered" evidence="1">
    <location>
        <begin position="165"/>
        <end position="185"/>
    </location>
</feature>